<proteinExistence type="predicted"/>
<protein>
    <submittedName>
        <fullName evidence="2">Uncharacterized protein</fullName>
    </submittedName>
</protein>
<organism evidence="2 3">
    <name type="scientific">Acidovorax ebreus (strain TPSY)</name>
    <name type="common">Diaphorobacter sp. (strain TPSY)</name>
    <dbReference type="NCBI Taxonomy" id="535289"/>
    <lineage>
        <taxon>Bacteria</taxon>
        <taxon>Pseudomonadati</taxon>
        <taxon>Pseudomonadota</taxon>
        <taxon>Betaproteobacteria</taxon>
        <taxon>Burkholderiales</taxon>
        <taxon>Comamonadaceae</taxon>
        <taxon>Diaphorobacter</taxon>
    </lineage>
</organism>
<dbReference type="Proteomes" id="UP000000450">
    <property type="component" value="Chromosome"/>
</dbReference>
<sequence>MTRFTDDLYRQWLRQQGYAMGRSPMSTFGRPTCPTAQGATSPGRPQPLGAGALQSPALSGPVHSPYLPPRSAAVKTQPTVLARPDKQKLDYVDKSKN</sequence>
<dbReference type="EMBL" id="CP001392">
    <property type="protein sequence ID" value="ACM33324.1"/>
    <property type="molecule type" value="Genomic_DNA"/>
</dbReference>
<accession>A0A9J9UAG9</accession>
<evidence type="ECO:0000256" key="1">
    <source>
        <dbReference type="SAM" id="MobiDB-lite"/>
    </source>
</evidence>
<name>A0A9J9UAG9_ACIET</name>
<feature type="region of interest" description="Disordered" evidence="1">
    <location>
        <begin position="21"/>
        <end position="97"/>
    </location>
</feature>
<feature type="compositionally biased region" description="Basic and acidic residues" evidence="1">
    <location>
        <begin position="83"/>
        <end position="97"/>
    </location>
</feature>
<evidence type="ECO:0000313" key="3">
    <source>
        <dbReference type="Proteomes" id="UP000000450"/>
    </source>
</evidence>
<dbReference type="KEGG" id="dia:Dtpsy_1867"/>
<dbReference type="AlphaFoldDB" id="A0A9J9UAG9"/>
<evidence type="ECO:0000313" key="2">
    <source>
        <dbReference type="EMBL" id="ACM33324.1"/>
    </source>
</evidence>
<reference evidence="2 3" key="1">
    <citation type="journal article" date="2010" name="J. Bacteriol.">
        <title>Completed genome sequence of the anaerobic iron-oxidizing bacterium Acidovorax ebreus strain TPSY.</title>
        <authorList>
            <person name="Byrne-Bailey K.G."/>
            <person name="Weber K.A."/>
            <person name="Chair A.H."/>
            <person name="Bose S."/>
            <person name="Knox T."/>
            <person name="Spanbauer T.L."/>
            <person name="Chertkov O."/>
            <person name="Coates J.D."/>
        </authorList>
    </citation>
    <scope>NUCLEOTIDE SEQUENCE [LARGE SCALE GENOMIC DNA]</scope>
    <source>
        <strain evidence="2 3">TPSY</strain>
    </source>
</reference>
<gene>
    <name evidence="2" type="ordered locus">Dtpsy_1867</name>
</gene>
<keyword evidence="3" id="KW-1185">Reference proteome</keyword>